<dbReference type="InterPro" id="IPR030489">
    <property type="entry name" value="TR_Rrf2-type_CS"/>
</dbReference>
<comment type="caution">
    <text evidence="1">The sequence shown here is derived from an EMBL/GenBank/DDBJ whole genome shotgun (WGS) entry which is preliminary data.</text>
</comment>
<dbReference type="PANTHER" id="PTHR33221">
    <property type="entry name" value="WINGED HELIX-TURN-HELIX TRANSCRIPTIONAL REGULATOR, RRF2 FAMILY"/>
    <property type="match status" value="1"/>
</dbReference>
<dbReference type="GO" id="GO:0005829">
    <property type="term" value="C:cytosol"/>
    <property type="evidence" value="ECO:0007669"/>
    <property type="project" value="TreeGrafter"/>
</dbReference>
<protein>
    <submittedName>
        <fullName evidence="1">Rrf2 family transcriptional regulator</fullName>
    </submittedName>
</protein>
<gene>
    <name evidence="1" type="ORF">HG543_22335</name>
</gene>
<organism evidence="1 2">
    <name type="scientific">Pyxidicoccus fallax</name>
    <dbReference type="NCBI Taxonomy" id="394095"/>
    <lineage>
        <taxon>Bacteria</taxon>
        <taxon>Pseudomonadati</taxon>
        <taxon>Myxococcota</taxon>
        <taxon>Myxococcia</taxon>
        <taxon>Myxococcales</taxon>
        <taxon>Cystobacterineae</taxon>
        <taxon>Myxococcaceae</taxon>
        <taxon>Pyxidicoccus</taxon>
    </lineage>
</organism>
<dbReference type="GO" id="GO:0003700">
    <property type="term" value="F:DNA-binding transcription factor activity"/>
    <property type="evidence" value="ECO:0007669"/>
    <property type="project" value="TreeGrafter"/>
</dbReference>
<dbReference type="RefSeq" id="WP_169346861.1">
    <property type="nucleotide sequence ID" value="NZ_JABBJJ010000103.1"/>
</dbReference>
<sequence>MAAHMLGMLACAEREACDSLTSESMARSIQTNPVVVRRLLRDLARAGLVETKRGVGGGVSLARSAEDITLRDVYEAVEEDAELLGRYPSGPSPLCRYAPLVAEYLEGVVGRAEAAFKESLAATTVAQMSRELGARARRKSSPRRRASAG</sequence>
<dbReference type="PANTHER" id="PTHR33221:SF15">
    <property type="entry name" value="HTH-TYPE TRANSCRIPTIONAL REGULATOR YWGB-RELATED"/>
    <property type="match status" value="1"/>
</dbReference>
<dbReference type="PROSITE" id="PS01332">
    <property type="entry name" value="HTH_RRF2_1"/>
    <property type="match status" value="1"/>
</dbReference>
<accession>A0A848LIN2</accession>
<dbReference type="InterPro" id="IPR000944">
    <property type="entry name" value="Tscrpt_reg_Rrf2"/>
</dbReference>
<proteinExistence type="predicted"/>
<keyword evidence="2" id="KW-1185">Reference proteome</keyword>
<dbReference type="InterPro" id="IPR036390">
    <property type="entry name" value="WH_DNA-bd_sf"/>
</dbReference>
<dbReference type="Pfam" id="PF02082">
    <property type="entry name" value="Rrf2"/>
    <property type="match status" value="1"/>
</dbReference>
<dbReference type="EMBL" id="JABBJJ010000103">
    <property type="protein sequence ID" value="NMO17581.1"/>
    <property type="molecule type" value="Genomic_DNA"/>
</dbReference>
<dbReference type="Proteomes" id="UP000518300">
    <property type="component" value="Unassembled WGS sequence"/>
</dbReference>
<name>A0A848LIN2_9BACT</name>
<dbReference type="Gene3D" id="1.10.10.10">
    <property type="entry name" value="Winged helix-like DNA-binding domain superfamily/Winged helix DNA-binding domain"/>
    <property type="match status" value="1"/>
</dbReference>
<dbReference type="SUPFAM" id="SSF46785">
    <property type="entry name" value="Winged helix' DNA-binding domain"/>
    <property type="match status" value="1"/>
</dbReference>
<dbReference type="PROSITE" id="PS51197">
    <property type="entry name" value="HTH_RRF2_2"/>
    <property type="match status" value="1"/>
</dbReference>
<reference evidence="1 2" key="1">
    <citation type="submission" date="2020-04" db="EMBL/GenBank/DDBJ databases">
        <title>Draft genome of Pyxidicoccus fallax type strain.</title>
        <authorList>
            <person name="Whitworth D.E."/>
        </authorList>
    </citation>
    <scope>NUCLEOTIDE SEQUENCE [LARGE SCALE GENOMIC DNA]</scope>
    <source>
        <strain evidence="1 2">DSM 14698</strain>
    </source>
</reference>
<evidence type="ECO:0000313" key="1">
    <source>
        <dbReference type="EMBL" id="NMO17581.1"/>
    </source>
</evidence>
<dbReference type="AlphaFoldDB" id="A0A848LIN2"/>
<evidence type="ECO:0000313" key="2">
    <source>
        <dbReference type="Proteomes" id="UP000518300"/>
    </source>
</evidence>
<dbReference type="InterPro" id="IPR036388">
    <property type="entry name" value="WH-like_DNA-bd_sf"/>
</dbReference>